<evidence type="ECO:0000256" key="6">
    <source>
        <dbReference type="ARBA" id="ARBA00022692"/>
    </source>
</evidence>
<feature type="non-terminal residue" evidence="10">
    <location>
        <position position="1"/>
    </location>
</feature>
<comment type="similarity">
    <text evidence="2 9">Belongs to the resistance-nodulation-cell division (RND) (TC 2.A.6) family.</text>
</comment>
<feature type="transmembrane region" description="Helical" evidence="9">
    <location>
        <begin position="515"/>
        <end position="535"/>
    </location>
</feature>
<feature type="transmembrane region" description="Helical" evidence="9">
    <location>
        <begin position="12"/>
        <end position="33"/>
    </location>
</feature>
<evidence type="ECO:0000256" key="3">
    <source>
        <dbReference type="ARBA" id="ARBA00022448"/>
    </source>
</evidence>
<dbReference type="NCBIfam" id="TIGR00915">
    <property type="entry name" value="2A0602"/>
    <property type="match status" value="1"/>
</dbReference>
<feature type="transmembrane region" description="Helical" evidence="9">
    <location>
        <begin position="68"/>
        <end position="94"/>
    </location>
</feature>
<dbReference type="InterPro" id="IPR001036">
    <property type="entry name" value="Acrflvin-R"/>
</dbReference>
<dbReference type="Gene3D" id="3.30.70.1430">
    <property type="entry name" value="Multidrug efflux transporter AcrB pore domain"/>
    <property type="match status" value="1"/>
</dbReference>
<evidence type="ECO:0000256" key="1">
    <source>
        <dbReference type="ARBA" id="ARBA00004429"/>
    </source>
</evidence>
<dbReference type="SUPFAM" id="SSF82866">
    <property type="entry name" value="Multidrug efflux transporter AcrB transmembrane domain"/>
    <property type="match status" value="2"/>
</dbReference>
<evidence type="ECO:0000313" key="10">
    <source>
        <dbReference type="EMBL" id="MBE8594054.1"/>
    </source>
</evidence>
<dbReference type="Proteomes" id="UP000613075">
    <property type="component" value="Unassembled WGS sequence"/>
</dbReference>
<protein>
    <recommendedName>
        <fullName evidence="9">Efflux pump membrane transporter</fullName>
    </recommendedName>
</protein>
<dbReference type="Gene3D" id="1.20.1640.10">
    <property type="entry name" value="Multidrug efflux transporter AcrB transmembrane domain"/>
    <property type="match status" value="2"/>
</dbReference>
<gene>
    <name evidence="10" type="ORF">IQK56_25810</name>
</gene>
<organism evidence="10 11">
    <name type="scientific">Pseudomonas cyclaminis</name>
    <dbReference type="NCBI Taxonomy" id="2781239"/>
    <lineage>
        <taxon>Bacteria</taxon>
        <taxon>Pseudomonadati</taxon>
        <taxon>Pseudomonadota</taxon>
        <taxon>Gammaproteobacteria</taxon>
        <taxon>Pseudomonadales</taxon>
        <taxon>Pseudomonadaceae</taxon>
        <taxon>Pseudomonas</taxon>
    </lineage>
</organism>
<accession>A0ABR9SZN7</accession>
<evidence type="ECO:0000256" key="5">
    <source>
        <dbReference type="ARBA" id="ARBA00022519"/>
    </source>
</evidence>
<keyword evidence="6 9" id="KW-0812">Transmembrane</keyword>
<evidence type="ECO:0000256" key="4">
    <source>
        <dbReference type="ARBA" id="ARBA00022475"/>
    </source>
</evidence>
<dbReference type="InterPro" id="IPR004764">
    <property type="entry name" value="MdtF-like"/>
</dbReference>
<evidence type="ECO:0000313" key="11">
    <source>
        <dbReference type="Proteomes" id="UP000613075"/>
    </source>
</evidence>
<keyword evidence="7 9" id="KW-1133">Transmembrane helix</keyword>
<dbReference type="InterPro" id="IPR027463">
    <property type="entry name" value="AcrB_DN_DC_subdom"/>
</dbReference>
<feature type="transmembrane region" description="Helical" evidence="9">
    <location>
        <begin position="541"/>
        <end position="565"/>
    </location>
</feature>
<keyword evidence="8 9" id="KW-0472">Membrane</keyword>
<dbReference type="PANTHER" id="PTHR32063:SF32">
    <property type="entry name" value="AMINOGLYCOSIDE EFFLUX PUMP-RELATED"/>
    <property type="match status" value="1"/>
</dbReference>
<evidence type="ECO:0000256" key="2">
    <source>
        <dbReference type="ARBA" id="ARBA00010942"/>
    </source>
</evidence>
<dbReference type="PRINTS" id="PR00702">
    <property type="entry name" value="ACRIFLAVINRP"/>
</dbReference>
<dbReference type="Gene3D" id="3.30.70.1440">
    <property type="entry name" value="Multidrug efflux transporter AcrB pore domain"/>
    <property type="match status" value="1"/>
</dbReference>
<dbReference type="RefSeq" id="WP_193901874.1">
    <property type="nucleotide sequence ID" value="NZ_JADDUM010000238.1"/>
</dbReference>
<keyword evidence="11" id="KW-1185">Reference proteome</keyword>
<dbReference type="SUPFAM" id="SSF82714">
    <property type="entry name" value="Multidrug efflux transporter AcrB TolC docking domain, DN and DC subdomains"/>
    <property type="match status" value="1"/>
</dbReference>
<comment type="subcellular location">
    <subcellularLocation>
        <location evidence="1 9">Cell inner membrane</location>
        <topology evidence="1 9">Multi-pass membrane protein</topology>
    </subcellularLocation>
</comment>
<keyword evidence="4" id="KW-1003">Cell membrane</keyword>
<keyword evidence="3 9" id="KW-0813">Transport</keyword>
<feature type="transmembrane region" description="Helical" evidence="9">
    <location>
        <begin position="100"/>
        <end position="124"/>
    </location>
</feature>
<keyword evidence="5 9" id="KW-0997">Cell inner membrane</keyword>
<comment type="caution">
    <text evidence="9">Lacks conserved residue(s) required for the propagation of feature annotation.</text>
</comment>
<sequence length="662" mass="70424">VVLLGTFGVLALFGYSINTLTMFAMVLAIGLLVDDAIVVVENVERVMSEQGLTALAATRQSMDEITSALIGIALVLSAVFIPMAFFGGSTGIIYRQFSVTIVSAMVLSVVVAMTLTPALCAALLKPGHGAKRGFFGGFNRAFERCSQRYETLVGGVLQRTRRSLVVYALIAAAMAAGYASLSTSFLPDEDQGILMAQIQLPVGATDSRTQAVLHQFEQYMLKQPEVEAMISISGLGMGGNSQNTARAFIRLKDWSERSDDAATIAQRATLALASIGDADVFVMQPPAVRGLGQSSGFDLQLKDLGGLGHDALVAAREQFIEQAKKDPRLLGVRSNGLDDAPQLKVSIDDRKAGALSLSTSDINTTLSTALGGTYVNDFLNQGRVKKVYVQGEASTRMQAADLEHWFVRNSNDEMVPFSSFATSAWSYGSPLLERYNGSSSLEVVGDPAPGVSSGAAMDAVEAIAKQLPDGIGYEWTGQSYQLRLSGSQAPLLYAVSILFVFLCLAALYESWSVPFSVILVVPLGIVGAVWATRFTGLSNDVYFQVGLLTTVGLAAKNAILIVEFAKHLQEQGSSLLDATLTAVRQRLRPILMTSLAFMFGVLPLALSSGAGSAGRRAIGTGVLGGMLSATVLGIFFVPLFFVLIRRRFGRVSTSPIVEKGDA</sequence>
<dbReference type="EMBL" id="JADDUM010000238">
    <property type="protein sequence ID" value="MBE8594054.1"/>
    <property type="molecule type" value="Genomic_DNA"/>
</dbReference>
<reference evidence="10 11" key="1">
    <citation type="submission" date="2020-10" db="EMBL/GenBank/DDBJ databases">
        <title>The draft genomes of Cyclamen pathogen Pseudomonas sp.</title>
        <authorList>
            <person name="Fujikawa T."/>
            <person name="Sawada H."/>
        </authorList>
    </citation>
    <scope>NUCLEOTIDE SEQUENCE [LARGE SCALE GENOMIC DNA]</scope>
    <source>
        <strain evidence="10 11">MAFF 301449</strain>
    </source>
</reference>
<feature type="transmembrane region" description="Helical" evidence="9">
    <location>
        <begin position="586"/>
        <end position="606"/>
    </location>
</feature>
<comment type="caution">
    <text evidence="10">The sequence shown here is derived from an EMBL/GenBank/DDBJ whole genome shotgun (WGS) entry which is preliminary data.</text>
</comment>
<name>A0ABR9SZN7_9PSED</name>
<evidence type="ECO:0000256" key="8">
    <source>
        <dbReference type="ARBA" id="ARBA00023136"/>
    </source>
</evidence>
<dbReference type="SUPFAM" id="SSF82693">
    <property type="entry name" value="Multidrug efflux transporter AcrB pore domain, PN1, PN2, PC1 and PC2 subdomains"/>
    <property type="match status" value="2"/>
</dbReference>
<dbReference type="Gene3D" id="3.30.2090.10">
    <property type="entry name" value="Multidrug efflux transporter AcrB TolC docking domain, DN and DC subdomains"/>
    <property type="match status" value="1"/>
</dbReference>
<dbReference type="PANTHER" id="PTHR32063">
    <property type="match status" value="1"/>
</dbReference>
<evidence type="ECO:0000256" key="7">
    <source>
        <dbReference type="ARBA" id="ARBA00022989"/>
    </source>
</evidence>
<feature type="transmembrane region" description="Helical" evidence="9">
    <location>
        <begin position="164"/>
        <end position="181"/>
    </location>
</feature>
<feature type="transmembrane region" description="Helical" evidence="9">
    <location>
        <begin position="491"/>
        <end position="508"/>
    </location>
</feature>
<evidence type="ECO:0000256" key="9">
    <source>
        <dbReference type="RuleBase" id="RU364070"/>
    </source>
</evidence>
<feature type="transmembrane region" description="Helical" evidence="9">
    <location>
        <begin position="618"/>
        <end position="644"/>
    </location>
</feature>
<dbReference type="Pfam" id="PF00873">
    <property type="entry name" value="ACR_tran"/>
    <property type="match status" value="1"/>
</dbReference>
<proteinExistence type="inferred from homology"/>